<keyword evidence="9" id="KW-0443">Lipid metabolism</keyword>
<reference evidence="13 14" key="2">
    <citation type="journal article" date="2015" name="Stand. Genomic Sci.">
        <title>The complete genome sequence of the rumen methanogen Methanosarcina barkeri CM1.</title>
        <authorList>
            <person name="Lambie S.C."/>
            <person name="Kelly W.J."/>
            <person name="Leahy S.C."/>
            <person name="Li D."/>
            <person name="Reilly K."/>
            <person name="McAllister T.A."/>
            <person name="Valle E.R."/>
            <person name="Attwood G.T."/>
            <person name="Altermann E."/>
        </authorList>
    </citation>
    <scope>NUCLEOTIDE SEQUENCE [LARGE SCALE GENOMIC DNA]</scope>
    <source>
        <strain evidence="13 14">CM1</strain>
    </source>
</reference>
<evidence type="ECO:0000256" key="3">
    <source>
        <dbReference type="ARBA" id="ARBA00022516"/>
    </source>
</evidence>
<feature type="transmembrane region" description="Helical" evidence="11">
    <location>
        <begin position="74"/>
        <end position="94"/>
    </location>
</feature>
<reference evidence="14" key="1">
    <citation type="submission" date="2014-06" db="EMBL/GenBank/DDBJ databases">
        <title>The complete genome sequence of Methanosarcina barkeri CM1.</title>
        <authorList>
            <consortium name="Pastoral Greenhouse Gas Research Consortium"/>
            <person name="Lambie S.C."/>
            <person name="Leahy S.C."/>
            <person name="Kelly W.J."/>
            <person name="Li D."/>
            <person name="Reilly K."/>
            <person name="Attwood G.T."/>
            <person name="Altermann E."/>
        </authorList>
    </citation>
    <scope>NUCLEOTIDE SEQUENCE [LARGE SCALE GENOMIC DNA]</scope>
    <source>
        <strain evidence="14">CM1</strain>
    </source>
</reference>
<dbReference type="Pfam" id="PF00892">
    <property type="entry name" value="EamA"/>
    <property type="match status" value="1"/>
</dbReference>
<name>A0A0G3C662_METBA</name>
<feature type="transmembrane region" description="Helical" evidence="11">
    <location>
        <begin position="6"/>
        <end position="25"/>
    </location>
</feature>
<dbReference type="Proteomes" id="UP000035331">
    <property type="component" value="Chromosome"/>
</dbReference>
<evidence type="ECO:0000256" key="7">
    <source>
        <dbReference type="ARBA" id="ARBA00022985"/>
    </source>
</evidence>
<keyword evidence="7" id="KW-0448">Lipopolysaccharide biosynthesis</keyword>
<dbReference type="SUPFAM" id="SSF103481">
    <property type="entry name" value="Multidrug resistance efflux transporter EmrE"/>
    <property type="match status" value="1"/>
</dbReference>
<evidence type="ECO:0000256" key="8">
    <source>
        <dbReference type="ARBA" id="ARBA00022989"/>
    </source>
</evidence>
<dbReference type="AlphaFoldDB" id="A0A0G3C662"/>
<proteinExistence type="predicted"/>
<accession>A0A0G3C662</accession>
<keyword evidence="8 11" id="KW-1133">Transmembrane helix</keyword>
<dbReference type="PANTHER" id="PTHR30561">
    <property type="entry name" value="SMR FAMILY PROTON-DEPENDENT DRUG EFFLUX TRANSPORTER SUGE"/>
    <property type="match status" value="1"/>
</dbReference>
<dbReference type="GO" id="GO:0006629">
    <property type="term" value="P:lipid metabolic process"/>
    <property type="evidence" value="ECO:0007669"/>
    <property type="project" value="UniProtKB-KW"/>
</dbReference>
<sequence>MKNLLYIIVAVCISSLGQILLRRGMSGSGFELSVLDATTIINLIKNFYVMSGLFVYGLSFILWLYVLSRVQVSYAYPFVSLSYPIVMILSNVFLKEPLGKGLWIGVFFILIGTTIIGVTYGRWDS</sequence>
<dbReference type="Gene3D" id="1.10.3730.20">
    <property type="match status" value="1"/>
</dbReference>
<comment type="subcellular location">
    <subcellularLocation>
        <location evidence="1">Cell membrane</location>
        <topology evidence="1">Multi-pass membrane protein</topology>
    </subcellularLocation>
</comment>
<dbReference type="PATRIC" id="fig|796385.3.peg.457"/>
<evidence type="ECO:0000313" key="14">
    <source>
        <dbReference type="Proteomes" id="UP000035331"/>
    </source>
</evidence>
<keyword evidence="10 11" id="KW-0472">Membrane</keyword>
<evidence type="ECO:0000256" key="4">
    <source>
        <dbReference type="ARBA" id="ARBA00022519"/>
    </source>
</evidence>
<dbReference type="InterPro" id="IPR000390">
    <property type="entry name" value="Small_drug/metabolite_transptr"/>
</dbReference>
<evidence type="ECO:0000256" key="2">
    <source>
        <dbReference type="ARBA" id="ARBA00022475"/>
    </source>
</evidence>
<feature type="transmembrane region" description="Helical" evidence="11">
    <location>
        <begin position="101"/>
        <end position="123"/>
    </location>
</feature>
<feature type="domain" description="EamA" evidence="12">
    <location>
        <begin position="48"/>
        <end position="116"/>
    </location>
</feature>
<organism evidence="13 14">
    <name type="scientific">Methanosarcina barkeri CM1</name>
    <dbReference type="NCBI Taxonomy" id="796385"/>
    <lineage>
        <taxon>Archaea</taxon>
        <taxon>Methanobacteriati</taxon>
        <taxon>Methanobacteriota</taxon>
        <taxon>Stenosarchaea group</taxon>
        <taxon>Methanomicrobia</taxon>
        <taxon>Methanosarcinales</taxon>
        <taxon>Methanosarcinaceae</taxon>
        <taxon>Methanosarcina</taxon>
    </lineage>
</organism>
<protein>
    <recommendedName>
        <fullName evidence="12">EamA domain-containing protein</fullName>
    </recommendedName>
</protein>
<dbReference type="GO" id="GO:0005886">
    <property type="term" value="C:plasma membrane"/>
    <property type="evidence" value="ECO:0007669"/>
    <property type="project" value="UniProtKB-SubCell"/>
</dbReference>
<evidence type="ECO:0000256" key="11">
    <source>
        <dbReference type="SAM" id="Phobius"/>
    </source>
</evidence>
<evidence type="ECO:0000313" key="13">
    <source>
        <dbReference type="EMBL" id="AKJ37481.1"/>
    </source>
</evidence>
<evidence type="ECO:0000256" key="6">
    <source>
        <dbReference type="ARBA" id="ARBA00022692"/>
    </source>
</evidence>
<keyword evidence="6 11" id="KW-0812">Transmembrane</keyword>
<dbReference type="EMBL" id="CP008746">
    <property type="protein sequence ID" value="AKJ37481.1"/>
    <property type="molecule type" value="Genomic_DNA"/>
</dbReference>
<gene>
    <name evidence="13" type="ORF">MCM1_0373</name>
</gene>
<dbReference type="GO" id="GO:0022857">
    <property type="term" value="F:transmembrane transporter activity"/>
    <property type="evidence" value="ECO:0007669"/>
    <property type="project" value="InterPro"/>
</dbReference>
<dbReference type="PANTHER" id="PTHR30561:SF9">
    <property type="entry name" value="4-AMINO-4-DEOXY-L-ARABINOSE-PHOSPHOUNDECAPRENOL FLIPPASE SUBUNIT ARNF-RELATED"/>
    <property type="match status" value="1"/>
</dbReference>
<feature type="transmembrane region" description="Helical" evidence="11">
    <location>
        <begin position="46"/>
        <end position="68"/>
    </location>
</feature>
<evidence type="ECO:0000256" key="10">
    <source>
        <dbReference type="ARBA" id="ARBA00023136"/>
    </source>
</evidence>
<evidence type="ECO:0000256" key="9">
    <source>
        <dbReference type="ARBA" id="ARBA00023098"/>
    </source>
</evidence>
<evidence type="ECO:0000256" key="1">
    <source>
        <dbReference type="ARBA" id="ARBA00004651"/>
    </source>
</evidence>
<dbReference type="InterPro" id="IPR037185">
    <property type="entry name" value="EmrE-like"/>
</dbReference>
<keyword evidence="5" id="KW-0441">Lipid A biosynthesis</keyword>
<evidence type="ECO:0000256" key="5">
    <source>
        <dbReference type="ARBA" id="ARBA00022556"/>
    </source>
</evidence>
<keyword evidence="3" id="KW-0444">Lipid biosynthesis</keyword>
<keyword evidence="4" id="KW-0997">Cell inner membrane</keyword>
<keyword evidence="2" id="KW-1003">Cell membrane</keyword>
<evidence type="ECO:0000259" key="12">
    <source>
        <dbReference type="Pfam" id="PF00892"/>
    </source>
</evidence>
<dbReference type="InterPro" id="IPR000620">
    <property type="entry name" value="EamA_dom"/>
</dbReference>